<proteinExistence type="predicted"/>
<comment type="caution">
    <text evidence="1">The sequence shown here is derived from an EMBL/GenBank/DDBJ whole genome shotgun (WGS) entry which is preliminary data.</text>
</comment>
<evidence type="ECO:0008006" key="3">
    <source>
        <dbReference type="Google" id="ProtNLM"/>
    </source>
</evidence>
<dbReference type="EMBL" id="MASJ01000024">
    <property type="protein sequence ID" value="OCS84558.1"/>
    <property type="molecule type" value="Genomic_DNA"/>
</dbReference>
<evidence type="ECO:0000313" key="1">
    <source>
        <dbReference type="EMBL" id="OCS84558.1"/>
    </source>
</evidence>
<sequence>MHMIRGNELPKDLYAFQDSIQATRVPTLHISPSFQSTDVYCSKFIGKPYLPKSSHYPTDKNGEPMKLLAQINFSEVPNFSLFPSQGILQFFVPYTNPFTFFNTFEDIWQRDFKVRFFKNPLPIEELVTDFSQFEHLENNSFPIQKESRLLFTPTTEPVSALDYRFSNISKTPLNLLFNDEGQPLYDIYMEHFLGSGHKMGGYPYFITQDPRHEYPFLKKYDVLLLQIDSDEENGIMWGNCGVANFFINRDDLLRGDFSDILYHWDHY</sequence>
<dbReference type="STRING" id="33978.A6M13_15085"/>
<name>A0A1C0YBK6_9BACL</name>
<dbReference type="Gene3D" id="2.30.320.10">
    <property type="entry name" value="YwqG-like"/>
    <property type="match status" value="1"/>
</dbReference>
<dbReference type="SUPFAM" id="SSF103032">
    <property type="entry name" value="Hypothetical protein YwqG"/>
    <property type="match status" value="1"/>
</dbReference>
<dbReference type="PANTHER" id="PTHR36436">
    <property type="entry name" value="SLL5081 PROTEIN"/>
    <property type="match status" value="1"/>
</dbReference>
<dbReference type="InterPro" id="IPR015315">
    <property type="entry name" value="DUF1963"/>
</dbReference>
<dbReference type="AlphaFoldDB" id="A0A1C0YBK6"/>
<dbReference type="InterPro" id="IPR035948">
    <property type="entry name" value="YwqG-like_sf"/>
</dbReference>
<organism evidence="1 2">
    <name type="scientific">Caryophanon tenue</name>
    <dbReference type="NCBI Taxonomy" id="33978"/>
    <lineage>
        <taxon>Bacteria</taxon>
        <taxon>Bacillati</taxon>
        <taxon>Bacillota</taxon>
        <taxon>Bacilli</taxon>
        <taxon>Bacillales</taxon>
        <taxon>Caryophanaceae</taxon>
        <taxon>Caryophanon</taxon>
    </lineage>
</organism>
<accession>A0A1C0YBK6</accession>
<reference evidence="1 2" key="1">
    <citation type="submission" date="2016-07" db="EMBL/GenBank/DDBJ databases">
        <title>Caryophanon tenue genome sequencing.</title>
        <authorList>
            <person name="Verma A."/>
            <person name="Pal Y."/>
            <person name="Krishnamurthi S."/>
        </authorList>
    </citation>
    <scope>NUCLEOTIDE SEQUENCE [LARGE SCALE GENOMIC DNA]</scope>
    <source>
        <strain evidence="1 2">DSM 14152</strain>
    </source>
</reference>
<evidence type="ECO:0000313" key="2">
    <source>
        <dbReference type="Proteomes" id="UP000093199"/>
    </source>
</evidence>
<protein>
    <recommendedName>
        <fullName evidence="3">Cytoplasmic protein</fullName>
    </recommendedName>
</protein>
<dbReference type="Proteomes" id="UP000093199">
    <property type="component" value="Unassembled WGS sequence"/>
</dbReference>
<keyword evidence="2" id="KW-1185">Reference proteome</keyword>
<dbReference type="Pfam" id="PF09234">
    <property type="entry name" value="DUF1963"/>
    <property type="match status" value="1"/>
</dbReference>
<gene>
    <name evidence="1" type="ORF">A6M13_15085</name>
</gene>
<dbReference type="PANTHER" id="PTHR36436:SF6">
    <property type="entry name" value="SLL5081 PROTEIN"/>
    <property type="match status" value="1"/>
</dbReference>